<name>A0A1I7SWD7_BURXY</name>
<evidence type="ECO:0000313" key="4">
    <source>
        <dbReference type="Proteomes" id="UP000659654"/>
    </source>
</evidence>
<evidence type="ECO:0000313" key="5">
    <source>
        <dbReference type="WBParaSite" id="BXY_1736800.1"/>
    </source>
</evidence>
<sequence>MKLRTNDSAFGSEMYKSTSSRGSVRSSLWSSLFSESNVPSDVAFYRRASWLEEYANQRAQYLDDKSVERRRIREQNRPRLINYLIRLLPCTRPKQKHSEGNNKLQGSDSSRTSLNSMLQETEEATTRPQRQRSARKGADPRQSANAMAAFGVGPRVLNTDYALRCGKEMKNEFPK</sequence>
<organism evidence="3 5">
    <name type="scientific">Bursaphelenchus xylophilus</name>
    <name type="common">Pinewood nematode worm</name>
    <name type="synonym">Aphelenchoides xylophilus</name>
    <dbReference type="NCBI Taxonomy" id="6326"/>
    <lineage>
        <taxon>Eukaryota</taxon>
        <taxon>Metazoa</taxon>
        <taxon>Ecdysozoa</taxon>
        <taxon>Nematoda</taxon>
        <taxon>Chromadorea</taxon>
        <taxon>Rhabditida</taxon>
        <taxon>Tylenchina</taxon>
        <taxon>Tylenchomorpha</taxon>
        <taxon>Aphelenchoidea</taxon>
        <taxon>Aphelenchoididae</taxon>
        <taxon>Bursaphelenchus</taxon>
    </lineage>
</organism>
<dbReference type="Proteomes" id="UP000582659">
    <property type="component" value="Unassembled WGS sequence"/>
</dbReference>
<evidence type="ECO:0000313" key="2">
    <source>
        <dbReference type="EMBL" id="CAD5216307.1"/>
    </source>
</evidence>
<accession>A0A1I7SWD7</accession>
<evidence type="ECO:0000256" key="1">
    <source>
        <dbReference type="SAM" id="MobiDB-lite"/>
    </source>
</evidence>
<proteinExistence type="predicted"/>
<feature type="region of interest" description="Disordered" evidence="1">
    <location>
        <begin position="92"/>
        <end position="151"/>
    </location>
</feature>
<feature type="compositionally biased region" description="Polar residues" evidence="1">
    <location>
        <begin position="101"/>
        <end position="119"/>
    </location>
</feature>
<dbReference type="Proteomes" id="UP000095284">
    <property type="component" value="Unplaced"/>
</dbReference>
<dbReference type="EMBL" id="CAJFDI010000002">
    <property type="protein sequence ID" value="CAD5216307.1"/>
    <property type="molecule type" value="Genomic_DNA"/>
</dbReference>
<gene>
    <name evidence="2" type="ORF">BXYJ_LOCUS4464</name>
</gene>
<reference evidence="5" key="1">
    <citation type="submission" date="2016-11" db="UniProtKB">
        <authorList>
            <consortium name="WormBaseParasite"/>
        </authorList>
    </citation>
    <scope>IDENTIFICATION</scope>
</reference>
<dbReference type="EMBL" id="CAJFCV020000002">
    <property type="protein sequence ID" value="CAG9099251.1"/>
    <property type="molecule type" value="Genomic_DNA"/>
</dbReference>
<dbReference type="WBParaSite" id="BXY_1736800.1">
    <property type="protein sequence ID" value="BXY_1736800.1"/>
    <property type="gene ID" value="BXY_1736800"/>
</dbReference>
<dbReference type="AlphaFoldDB" id="A0A1I7SWD7"/>
<reference evidence="2" key="2">
    <citation type="submission" date="2020-09" db="EMBL/GenBank/DDBJ databases">
        <authorList>
            <person name="Kikuchi T."/>
        </authorList>
    </citation>
    <scope>NUCLEOTIDE SEQUENCE</scope>
    <source>
        <strain evidence="2">Ka4C1</strain>
    </source>
</reference>
<keyword evidence="4" id="KW-1185">Reference proteome</keyword>
<dbReference type="OrthoDB" id="5823518at2759"/>
<evidence type="ECO:0000313" key="3">
    <source>
        <dbReference type="Proteomes" id="UP000095284"/>
    </source>
</evidence>
<dbReference type="Proteomes" id="UP000659654">
    <property type="component" value="Unassembled WGS sequence"/>
</dbReference>
<protein>
    <submittedName>
        <fullName evidence="2">(pine wood nematode) hypothetical protein</fullName>
    </submittedName>
</protein>
<feature type="region of interest" description="Disordered" evidence="1">
    <location>
        <begin position="1"/>
        <end position="23"/>
    </location>
</feature>